<gene>
    <name evidence="1" type="ORF">FA95DRAFT_1476081</name>
</gene>
<comment type="caution">
    <text evidence="1">The sequence shown here is derived from an EMBL/GenBank/DDBJ whole genome shotgun (WGS) entry which is preliminary data.</text>
</comment>
<organism evidence="1 2">
    <name type="scientific">Auriscalpium vulgare</name>
    <dbReference type="NCBI Taxonomy" id="40419"/>
    <lineage>
        <taxon>Eukaryota</taxon>
        <taxon>Fungi</taxon>
        <taxon>Dikarya</taxon>
        <taxon>Basidiomycota</taxon>
        <taxon>Agaricomycotina</taxon>
        <taxon>Agaricomycetes</taxon>
        <taxon>Russulales</taxon>
        <taxon>Auriscalpiaceae</taxon>
        <taxon>Auriscalpium</taxon>
    </lineage>
</organism>
<protein>
    <submittedName>
        <fullName evidence="1">Uncharacterized protein</fullName>
    </submittedName>
</protein>
<dbReference type="Proteomes" id="UP000814033">
    <property type="component" value="Unassembled WGS sequence"/>
</dbReference>
<feature type="non-terminal residue" evidence="1">
    <location>
        <position position="154"/>
    </location>
</feature>
<evidence type="ECO:0000313" key="2">
    <source>
        <dbReference type="Proteomes" id="UP000814033"/>
    </source>
</evidence>
<keyword evidence="2" id="KW-1185">Reference proteome</keyword>
<accession>A0ACB8R4N1</accession>
<evidence type="ECO:0000313" key="1">
    <source>
        <dbReference type="EMBL" id="KAI0038885.1"/>
    </source>
</evidence>
<reference evidence="1" key="2">
    <citation type="journal article" date="2022" name="New Phytol.">
        <title>Evolutionary transition to the ectomycorrhizal habit in the genomes of a hyperdiverse lineage of mushroom-forming fungi.</title>
        <authorList>
            <person name="Looney B."/>
            <person name="Miyauchi S."/>
            <person name="Morin E."/>
            <person name="Drula E."/>
            <person name="Courty P.E."/>
            <person name="Kohler A."/>
            <person name="Kuo A."/>
            <person name="LaButti K."/>
            <person name="Pangilinan J."/>
            <person name="Lipzen A."/>
            <person name="Riley R."/>
            <person name="Andreopoulos W."/>
            <person name="He G."/>
            <person name="Johnson J."/>
            <person name="Nolan M."/>
            <person name="Tritt A."/>
            <person name="Barry K.W."/>
            <person name="Grigoriev I.V."/>
            <person name="Nagy L.G."/>
            <person name="Hibbett D."/>
            <person name="Henrissat B."/>
            <person name="Matheny P.B."/>
            <person name="Labbe J."/>
            <person name="Martin F.M."/>
        </authorList>
    </citation>
    <scope>NUCLEOTIDE SEQUENCE</scope>
    <source>
        <strain evidence="1">FP105234-sp</strain>
    </source>
</reference>
<proteinExistence type="predicted"/>
<name>A0ACB8R4N1_9AGAM</name>
<dbReference type="EMBL" id="MU276393">
    <property type="protein sequence ID" value="KAI0038885.1"/>
    <property type="molecule type" value="Genomic_DNA"/>
</dbReference>
<reference evidence="1" key="1">
    <citation type="submission" date="2021-02" db="EMBL/GenBank/DDBJ databases">
        <authorList>
            <consortium name="DOE Joint Genome Institute"/>
            <person name="Ahrendt S."/>
            <person name="Looney B.P."/>
            <person name="Miyauchi S."/>
            <person name="Morin E."/>
            <person name="Drula E."/>
            <person name="Courty P.E."/>
            <person name="Chicoki N."/>
            <person name="Fauchery L."/>
            <person name="Kohler A."/>
            <person name="Kuo A."/>
            <person name="Labutti K."/>
            <person name="Pangilinan J."/>
            <person name="Lipzen A."/>
            <person name="Riley R."/>
            <person name="Andreopoulos W."/>
            <person name="He G."/>
            <person name="Johnson J."/>
            <person name="Barry K.W."/>
            <person name="Grigoriev I.V."/>
            <person name="Nagy L."/>
            <person name="Hibbett D."/>
            <person name="Henrissat B."/>
            <person name="Matheny P.B."/>
            <person name="Labbe J."/>
            <person name="Martin F."/>
        </authorList>
    </citation>
    <scope>NUCLEOTIDE SEQUENCE</scope>
    <source>
        <strain evidence="1">FP105234-sp</strain>
    </source>
</reference>
<sequence>MNIKPEVLDTLISRLEEDDRSRPQTDEEKQVYQMINDLDHVAHHVQGSATNKKYMRNEIWSLIIWLGAPSWFITFSPTDIKHPIALYFADADVHIYPKVLTHSERYRLIANNPIAGARFFKVMVELFIKHVLGVGSGHPGLYGKTSGYYGTVEQ</sequence>